<keyword evidence="3" id="KW-1185">Reference proteome</keyword>
<accession>A0A3P1BLS3</accession>
<evidence type="ECO:0000313" key="3">
    <source>
        <dbReference type="Proteomes" id="UP000271925"/>
    </source>
</evidence>
<dbReference type="InterPro" id="IPR001932">
    <property type="entry name" value="PPM-type_phosphatase-like_dom"/>
</dbReference>
<organism evidence="2 3">
    <name type="scientific">Larkinella rosea</name>
    <dbReference type="NCBI Taxonomy" id="2025312"/>
    <lineage>
        <taxon>Bacteria</taxon>
        <taxon>Pseudomonadati</taxon>
        <taxon>Bacteroidota</taxon>
        <taxon>Cytophagia</taxon>
        <taxon>Cytophagales</taxon>
        <taxon>Spirosomataceae</taxon>
        <taxon>Larkinella</taxon>
    </lineage>
</organism>
<dbReference type="OrthoDB" id="963478at2"/>
<dbReference type="Pfam" id="PF13672">
    <property type="entry name" value="PP2C_2"/>
    <property type="match status" value="1"/>
</dbReference>
<dbReference type="RefSeq" id="WP_124876214.1">
    <property type="nucleotide sequence ID" value="NZ_RQJO01000009.1"/>
</dbReference>
<dbReference type="InterPro" id="IPR036457">
    <property type="entry name" value="PPM-type-like_dom_sf"/>
</dbReference>
<evidence type="ECO:0000259" key="1">
    <source>
        <dbReference type="Pfam" id="PF13672"/>
    </source>
</evidence>
<comment type="caution">
    <text evidence="2">The sequence shown here is derived from an EMBL/GenBank/DDBJ whole genome shotgun (WGS) entry which is preliminary data.</text>
</comment>
<dbReference type="EMBL" id="RQJO01000009">
    <property type="protein sequence ID" value="RRB02050.1"/>
    <property type="molecule type" value="Genomic_DNA"/>
</dbReference>
<sequence length="281" mass="31498">MQQTDWIFAFASVIGNSHISENIPCQDACRVGVFDKFTVSVVTDGAGSCKNSHLGSNQVSDFCIYHAEKLITRQGWVTEFPNQEVWHDTAKQILITVRKDLENYSIEHDIDFKSLACTVIMAISLPDGLLITHIGDGRAGYCTQEGQWLPMITPFHGEVANETVFITSDIWNDDLVDLYIESNVISGQVSAFCLLSDGCEKAAFEVNLYNSDKSIYYDPNRPFPAFFNPNRTGLTKLHEQLKSQDDINNLWAEFLTAGTEKLRLETDDKTMVLGVKIIQAI</sequence>
<dbReference type="Proteomes" id="UP000271925">
    <property type="component" value="Unassembled WGS sequence"/>
</dbReference>
<dbReference type="AlphaFoldDB" id="A0A3P1BLS3"/>
<reference evidence="2 3" key="1">
    <citation type="submission" date="2018-11" db="EMBL/GenBank/DDBJ databases">
        <authorList>
            <person name="Zhou Z."/>
            <person name="Wang G."/>
        </authorList>
    </citation>
    <scope>NUCLEOTIDE SEQUENCE [LARGE SCALE GENOMIC DNA]</scope>
    <source>
        <strain evidence="2 3">KCTC52004</strain>
    </source>
</reference>
<evidence type="ECO:0000313" key="2">
    <source>
        <dbReference type="EMBL" id="RRB02050.1"/>
    </source>
</evidence>
<protein>
    <submittedName>
        <fullName evidence="2">Protein phosphatase 2C domain-containing protein</fullName>
    </submittedName>
</protein>
<feature type="domain" description="PPM-type phosphatase" evidence="1">
    <location>
        <begin position="14"/>
        <end position="207"/>
    </location>
</feature>
<dbReference type="Gene3D" id="3.60.40.10">
    <property type="entry name" value="PPM-type phosphatase domain"/>
    <property type="match status" value="1"/>
</dbReference>
<dbReference type="SUPFAM" id="SSF81606">
    <property type="entry name" value="PP2C-like"/>
    <property type="match status" value="1"/>
</dbReference>
<gene>
    <name evidence="2" type="ORF">EHT25_16295</name>
</gene>
<name>A0A3P1BLS3_9BACT</name>
<proteinExistence type="predicted"/>